<organism evidence="4 5">
    <name type="scientific">Lacticaseibacillus rhamnosus (strain LMS2-1)</name>
    <dbReference type="NCBI Taxonomy" id="525361"/>
    <lineage>
        <taxon>Bacteria</taxon>
        <taxon>Bacillati</taxon>
        <taxon>Bacillota</taxon>
        <taxon>Bacilli</taxon>
        <taxon>Lactobacillales</taxon>
        <taxon>Lactobacillaceae</taxon>
        <taxon>Lacticaseibacillus</taxon>
    </lineage>
</organism>
<dbReference type="Proteomes" id="UP000004525">
    <property type="component" value="Unassembled WGS sequence"/>
</dbReference>
<dbReference type="AlphaFoldDB" id="C2JTE4"/>
<dbReference type="PANTHER" id="PTHR30185">
    <property type="entry name" value="CRYPTIC BETA-GLUCOSIDE BGL OPERON ANTITERMINATOR"/>
    <property type="match status" value="1"/>
</dbReference>
<comment type="caution">
    <text evidence="4">The sequence shown here is derived from an EMBL/GenBank/DDBJ whole genome shotgun (WGS) entry which is preliminary data.</text>
</comment>
<dbReference type="InterPro" id="IPR007737">
    <property type="entry name" value="Mga_HTH"/>
</dbReference>
<evidence type="ECO:0000313" key="4">
    <source>
        <dbReference type="EMBL" id="EEN81720.1"/>
    </source>
</evidence>
<dbReference type="PANTHER" id="PTHR30185:SF18">
    <property type="entry name" value="TRANSCRIPTIONAL REGULATOR MTLR"/>
    <property type="match status" value="1"/>
</dbReference>
<dbReference type="EMBL" id="ACIZ01000013">
    <property type="protein sequence ID" value="EEN81720.1"/>
    <property type="molecule type" value="Genomic_DNA"/>
</dbReference>
<evidence type="ECO:0000259" key="3">
    <source>
        <dbReference type="Pfam" id="PF05043"/>
    </source>
</evidence>
<gene>
    <name evidence="4" type="ORF">HMPREF0539_0178</name>
</gene>
<accession>C2JTE4</accession>
<dbReference type="InterPro" id="IPR050661">
    <property type="entry name" value="BglG_antiterminators"/>
</dbReference>
<protein>
    <submittedName>
        <fullName evidence="4">M protein trans-acting positive regulator (MGA)</fullName>
    </submittedName>
</protein>
<name>C2JTE4_LACRM</name>
<keyword evidence="1" id="KW-0805">Transcription regulation</keyword>
<dbReference type="Pfam" id="PF05043">
    <property type="entry name" value="Mga"/>
    <property type="match status" value="1"/>
</dbReference>
<feature type="domain" description="Mga helix-turn-helix" evidence="3">
    <location>
        <begin position="90"/>
        <end position="171"/>
    </location>
</feature>
<keyword evidence="2" id="KW-0804">Transcription</keyword>
<evidence type="ECO:0000256" key="1">
    <source>
        <dbReference type="ARBA" id="ARBA00023015"/>
    </source>
</evidence>
<proteinExistence type="predicted"/>
<reference evidence="4" key="1">
    <citation type="submission" date="2009-01" db="EMBL/GenBank/DDBJ databases">
        <authorList>
            <person name="Qin X."/>
            <person name="Bachman B."/>
            <person name="Battles P."/>
            <person name="Bell A."/>
            <person name="Bess C."/>
            <person name="Bickham C."/>
            <person name="Chaboub L."/>
            <person name="Chen D."/>
            <person name="Coyle M."/>
            <person name="Deiros D.R."/>
            <person name="Dinh H."/>
            <person name="Forbes L."/>
            <person name="Fowler G."/>
            <person name="Francisco L."/>
            <person name="Fu Q."/>
            <person name="Gubbala S."/>
            <person name="Hale W."/>
            <person name="Han Y."/>
            <person name="Hemphill L."/>
            <person name="Highlander S.K."/>
            <person name="Hirani K."/>
            <person name="Hogues M."/>
            <person name="Jackson L."/>
            <person name="Jakkamsetti A."/>
            <person name="Javaid M."/>
            <person name="Jiang H."/>
            <person name="Korchina V."/>
            <person name="Kovar C."/>
            <person name="Lara F."/>
            <person name="Lee S."/>
            <person name="Mata R."/>
            <person name="Mathew T."/>
            <person name="Moen C."/>
            <person name="Morales K."/>
            <person name="Munidasa M."/>
            <person name="Nazareth L."/>
            <person name="Ngo R."/>
            <person name="Nguyen L."/>
            <person name="Okwuonu G."/>
            <person name="Ongeri F."/>
            <person name="Patil S."/>
            <person name="Petrosino J."/>
            <person name="Pham C."/>
            <person name="Pham P."/>
            <person name="Pu L.-L."/>
            <person name="Puazo M."/>
            <person name="Raj R."/>
            <person name="Reid J."/>
            <person name="Rouhana J."/>
            <person name="Saada N."/>
            <person name="Shang Y."/>
            <person name="Simmons D."/>
            <person name="Thornton R."/>
            <person name="Warren J."/>
            <person name="Weissenberger G."/>
            <person name="Zhang J."/>
            <person name="Zhang L."/>
            <person name="Zhou C."/>
            <person name="Zhu D."/>
            <person name="Muzny D."/>
            <person name="Worley K."/>
            <person name="Gibbs R."/>
        </authorList>
    </citation>
    <scope>NUCLEOTIDE SEQUENCE [LARGE SCALE GENOMIC DNA]</scope>
    <source>
        <strain evidence="4">LMS2-1</strain>
    </source>
</reference>
<evidence type="ECO:0000256" key="2">
    <source>
        <dbReference type="ARBA" id="ARBA00023163"/>
    </source>
</evidence>
<sequence>MLKSKVDLVKLVELMEKNDQKKLQLLNYLDQYPNRQVRNSELQDKLQISYYMFKRWTKEIVDDIATFQLDDRFSLEVTDASTILHEHHNTNTSVFLAHYLKLSPKVNILLTLMTQQATFNLADFAEANYVSYTFMYKRYIALRETLKKWQITLTSQGELTGNELAIRLLLAKIMVVTHVTEDKFNHEVRQALAELLGLMKTTDAKPSMSQLIETKAYVLISLLRCQQGYTIASSQEVADLVANIRQGTLATRNKAIAIYQAHFDASDQAINSECDYLGTFLAILGIINSEEIVFPETIKQRGQAFIHGFEAKFKVTLSAVAKLKIAYAVNKCFVDVLVLPFRSEFFDDHIDISYFFKTYPGFFEYCQHFVLNQALHLESSQAQFLFYHCLLALAANVPLSKVLAPLSICVDFTSGHDYNAIITRDIQSFSTLNIQMTQQVEPETQLIITDLVNAYHDYDIPKVIWLSPPRPEDWENLINELLRLREQAQEEFQKR</sequence>
<keyword evidence="5" id="KW-1185">Reference proteome</keyword>
<dbReference type="HOGENOM" id="CLU_044967_1_0_9"/>
<evidence type="ECO:0000313" key="5">
    <source>
        <dbReference type="Proteomes" id="UP000004525"/>
    </source>
</evidence>